<dbReference type="Pfam" id="PF01899">
    <property type="entry name" value="MNHE"/>
    <property type="match status" value="1"/>
</dbReference>
<feature type="transmembrane region" description="Helical" evidence="7">
    <location>
        <begin position="66"/>
        <end position="91"/>
    </location>
</feature>
<sequence length="178" mass="20175">MLYNTTILLVLLVYWMALIGHATITSTIIGIAVSAAIVKFMYRIIKISSKSYANQKKFRPQLKISFYIFLYIPWLLWQIILSSLKVATLIWRKASINPMIIETKPNSKTNLGITMLSNSITLTPGTISIVEQGISKIRIHALDINSTADAIKELDKFNLQIMRVTGTKQKNKKISKFN</sequence>
<protein>
    <submittedName>
        <fullName evidence="8">Multicomponent Na+:H+ antiporter subunit E</fullName>
    </submittedName>
</protein>
<reference evidence="8 9" key="1">
    <citation type="submission" date="2024-01" db="EMBL/GenBank/DDBJ databases">
        <authorList>
            <person name="Kunselman E."/>
        </authorList>
    </citation>
    <scope>NUCLEOTIDE SEQUENCE [LARGE SCALE GENOMIC DNA]</scope>
    <source>
        <strain evidence="8">2 abalone samples</strain>
    </source>
</reference>
<dbReference type="EMBL" id="CAWVOK010000018">
    <property type="protein sequence ID" value="CAK8162968.1"/>
    <property type="molecule type" value="Genomic_DNA"/>
</dbReference>
<feature type="transmembrane region" description="Helical" evidence="7">
    <location>
        <begin position="12"/>
        <end position="45"/>
    </location>
</feature>
<dbReference type="InterPro" id="IPR002758">
    <property type="entry name" value="Cation_antiport_E"/>
</dbReference>
<evidence type="ECO:0000313" key="9">
    <source>
        <dbReference type="Proteomes" id="UP001314181"/>
    </source>
</evidence>
<dbReference type="Proteomes" id="UP001314181">
    <property type="component" value="Unassembled WGS sequence"/>
</dbReference>
<evidence type="ECO:0000256" key="6">
    <source>
        <dbReference type="ARBA" id="ARBA00023136"/>
    </source>
</evidence>
<gene>
    <name evidence="8" type="ORF">CAXC1_260045</name>
</gene>
<accession>A0ABM9N837</accession>
<evidence type="ECO:0000256" key="1">
    <source>
        <dbReference type="ARBA" id="ARBA00004651"/>
    </source>
</evidence>
<dbReference type="RefSeq" id="WP_338363971.1">
    <property type="nucleotide sequence ID" value="NZ_CAWVOK010000018.1"/>
</dbReference>
<evidence type="ECO:0000256" key="5">
    <source>
        <dbReference type="ARBA" id="ARBA00022989"/>
    </source>
</evidence>
<evidence type="ECO:0000256" key="2">
    <source>
        <dbReference type="ARBA" id="ARBA00006228"/>
    </source>
</evidence>
<proteinExistence type="inferred from homology"/>
<comment type="subcellular location">
    <subcellularLocation>
        <location evidence="1">Cell membrane</location>
        <topology evidence="1">Multi-pass membrane protein</topology>
    </subcellularLocation>
</comment>
<evidence type="ECO:0000256" key="3">
    <source>
        <dbReference type="ARBA" id="ARBA00022475"/>
    </source>
</evidence>
<comment type="caution">
    <text evidence="8">The sequence shown here is derived from an EMBL/GenBank/DDBJ whole genome shotgun (WGS) entry which is preliminary data.</text>
</comment>
<evidence type="ECO:0000256" key="4">
    <source>
        <dbReference type="ARBA" id="ARBA00022692"/>
    </source>
</evidence>
<keyword evidence="9" id="KW-1185">Reference proteome</keyword>
<comment type="similarity">
    <text evidence="2">Belongs to the CPA3 antiporters (TC 2.A.63) subunit E family.</text>
</comment>
<dbReference type="PANTHER" id="PTHR34584:SF1">
    <property type="entry name" value="NA(+)_H(+) ANTIPORTER SUBUNIT E1"/>
    <property type="match status" value="1"/>
</dbReference>
<evidence type="ECO:0000256" key="7">
    <source>
        <dbReference type="SAM" id="Phobius"/>
    </source>
</evidence>
<evidence type="ECO:0000313" key="8">
    <source>
        <dbReference type="EMBL" id="CAK8162968.1"/>
    </source>
</evidence>
<keyword evidence="4 7" id="KW-0812">Transmembrane</keyword>
<dbReference type="PANTHER" id="PTHR34584">
    <property type="entry name" value="NA(+)/H(+) ANTIPORTER SUBUNIT E1"/>
    <property type="match status" value="1"/>
</dbReference>
<name>A0ABM9N837_9RICK</name>
<organism evidence="8 9">
    <name type="scientific">Candidatus Xenohaliotis californiensis</name>
    <dbReference type="NCBI Taxonomy" id="84677"/>
    <lineage>
        <taxon>Bacteria</taxon>
        <taxon>Pseudomonadati</taxon>
        <taxon>Pseudomonadota</taxon>
        <taxon>Alphaproteobacteria</taxon>
        <taxon>Rickettsiales</taxon>
        <taxon>Anaplasmataceae</taxon>
        <taxon>Candidatus Xenohaliotis</taxon>
    </lineage>
</organism>
<keyword evidence="6 7" id="KW-0472">Membrane</keyword>
<keyword evidence="3" id="KW-1003">Cell membrane</keyword>
<keyword evidence="5 7" id="KW-1133">Transmembrane helix</keyword>